<evidence type="ECO:0000259" key="10">
    <source>
        <dbReference type="SMART" id="SM00657"/>
    </source>
</evidence>
<keyword evidence="6" id="KW-0539">Nucleus</keyword>
<organism evidence="11">
    <name type="scientific">Sipha flava</name>
    <name type="common">yellow sugarcane aphid</name>
    <dbReference type="NCBI Taxonomy" id="143950"/>
    <lineage>
        <taxon>Eukaryota</taxon>
        <taxon>Metazoa</taxon>
        <taxon>Ecdysozoa</taxon>
        <taxon>Arthropoda</taxon>
        <taxon>Hexapoda</taxon>
        <taxon>Insecta</taxon>
        <taxon>Pterygota</taxon>
        <taxon>Neoptera</taxon>
        <taxon>Paraneoptera</taxon>
        <taxon>Hemiptera</taxon>
        <taxon>Sternorrhyncha</taxon>
        <taxon>Aphidomorpha</taxon>
        <taxon>Aphidoidea</taxon>
        <taxon>Aphididae</taxon>
        <taxon>Sipha</taxon>
    </lineage>
</organism>
<name>A0A2S2Q0Y5_9HEMI</name>
<evidence type="ECO:0000256" key="5">
    <source>
        <dbReference type="ARBA" id="ARBA00023163"/>
    </source>
</evidence>
<dbReference type="GO" id="GO:0006384">
    <property type="term" value="P:transcription initiation at RNA polymerase III promoter"/>
    <property type="evidence" value="ECO:0007669"/>
    <property type="project" value="InterPro"/>
</dbReference>
<evidence type="ECO:0000256" key="3">
    <source>
        <dbReference type="ARBA" id="ARBA00016672"/>
    </source>
</evidence>
<gene>
    <name evidence="11" type="primary">CRCP</name>
    <name evidence="13" type="synonym">LOC112683393</name>
    <name evidence="11" type="ORF">g.93089</name>
</gene>
<dbReference type="Pfam" id="PF03874">
    <property type="entry name" value="RNA_pol_Rpb4"/>
    <property type="match status" value="1"/>
</dbReference>
<evidence type="ECO:0000256" key="2">
    <source>
        <dbReference type="ARBA" id="ARBA00006898"/>
    </source>
</evidence>
<dbReference type="PANTHER" id="PTHR15561:SF0">
    <property type="entry name" value="DNA-DIRECTED RNA POLYMERASE III SUBUNIT RPC9"/>
    <property type="match status" value="1"/>
</dbReference>
<dbReference type="InterPro" id="IPR010997">
    <property type="entry name" value="HRDC-like_sf"/>
</dbReference>
<dbReference type="InterPro" id="IPR006590">
    <property type="entry name" value="RNA_pol_Rpb4/RPC9_core"/>
</dbReference>
<dbReference type="SMART" id="SM00657">
    <property type="entry name" value="RPOL4c"/>
    <property type="match status" value="1"/>
</dbReference>
<keyword evidence="12" id="KW-1185">Reference proteome</keyword>
<evidence type="ECO:0000256" key="6">
    <source>
        <dbReference type="ARBA" id="ARBA00023242"/>
    </source>
</evidence>
<sequence>MEVKNPQVAVLSNHEVFDLLKKTQENTKVLGGMNHSTILYEVHKYMENKACAFQSPDKIRAYLIKLKNMPINLTKKEKLMLINDPPDSVLQLSLGIKDFYDRLTETETEMLLNASRQFSGQVKTDGVISEVTNGDEEEEDAN</sequence>
<protein>
    <recommendedName>
        <fullName evidence="3">DNA-directed RNA polymerase III subunit RPC9</fullName>
    </recommendedName>
</protein>
<evidence type="ECO:0000256" key="7">
    <source>
        <dbReference type="ARBA" id="ARBA00043924"/>
    </source>
</evidence>
<dbReference type="Gene3D" id="1.20.1250.40">
    <property type="match status" value="1"/>
</dbReference>
<dbReference type="AlphaFoldDB" id="A0A2S2Q0Y5"/>
<dbReference type="InterPro" id="IPR005574">
    <property type="entry name" value="Rpb4/RPC9"/>
</dbReference>
<comment type="function">
    <text evidence="9">DNA-dependent RNA polymerase catalyzes the transcription of DNA into RNA using the four ribonucleoside triphosphates as substrates. Specific peripheric component of RNA polymerase III (Pol III) which synthesizes small non-coding RNAs including 5S rRNA, snRNAs, tRNAs and miRNAs from at least 500 distinct genomic loci. With POLR3H/RPC8 forms a mobile stalk that protrudes from Pol III core and functions primarily in transcription initiation. Pol III plays a key role in sensing and limiting infection by intracellular bacteria and DNA viruses. Acts as nuclear and cytosolic DNA sensor involved in innate immune response. Can sense non-self dsDNA that serves as template for transcription into dsRNA. The non-self RNA polymerase III transcripts, such as Epstein-Barr virus-encoded RNAs (EBERs) induce type I interferon and NF-kappa-B through the RIG-I pathway.</text>
</comment>
<evidence type="ECO:0000256" key="9">
    <source>
        <dbReference type="ARBA" id="ARBA00045808"/>
    </source>
</evidence>
<comment type="similarity">
    <text evidence="2">Belongs to the eukaryotic RPC9 RNA polymerase subunit family.</text>
</comment>
<comment type="subcellular location">
    <subcellularLocation>
        <location evidence="1">Nucleus</location>
    </subcellularLocation>
</comment>
<keyword evidence="5" id="KW-0804">Transcription</keyword>
<evidence type="ECO:0000313" key="11">
    <source>
        <dbReference type="EMBL" id="MBY71290.1"/>
    </source>
</evidence>
<dbReference type="InterPro" id="IPR038846">
    <property type="entry name" value="RPC9"/>
</dbReference>
<dbReference type="PANTHER" id="PTHR15561">
    <property type="entry name" value="CALCITONIN GENE-RELATED PEPTIDE-RECEPTOR COMPONENT PROTEIN"/>
    <property type="match status" value="1"/>
</dbReference>
<evidence type="ECO:0000313" key="13">
    <source>
        <dbReference type="RefSeq" id="XP_025410214.1"/>
    </source>
</evidence>
<comment type="function">
    <text evidence="7">Accessory protein for the calcitonin gene-related peptide (CGRP) receptor. It modulates CGRP responsiveness in a variety of tissues.</text>
</comment>
<reference evidence="13" key="2">
    <citation type="submission" date="2025-04" db="UniProtKB">
        <authorList>
            <consortium name="RefSeq"/>
        </authorList>
    </citation>
    <scope>IDENTIFICATION</scope>
    <source>
        <tissue evidence="13">Whole body</tissue>
    </source>
</reference>
<evidence type="ECO:0000256" key="4">
    <source>
        <dbReference type="ARBA" id="ARBA00022478"/>
    </source>
</evidence>
<dbReference type="Proteomes" id="UP000694846">
    <property type="component" value="Unplaced"/>
</dbReference>
<dbReference type="OrthoDB" id="1746530at2759"/>
<dbReference type="RefSeq" id="XP_025410214.1">
    <property type="nucleotide sequence ID" value="XM_025554429.1"/>
</dbReference>
<dbReference type="GO" id="GO:0000166">
    <property type="term" value="F:nucleotide binding"/>
    <property type="evidence" value="ECO:0007669"/>
    <property type="project" value="InterPro"/>
</dbReference>
<evidence type="ECO:0000256" key="8">
    <source>
        <dbReference type="ARBA" id="ARBA00044007"/>
    </source>
</evidence>
<proteinExistence type="inferred from homology"/>
<feature type="domain" description="RNA polymerase Rpb4/RPC9 core" evidence="10">
    <location>
        <begin position="1"/>
        <end position="119"/>
    </location>
</feature>
<accession>A0A2S2Q0Y5</accession>
<dbReference type="GO" id="GO:0005666">
    <property type="term" value="C:RNA polymerase III complex"/>
    <property type="evidence" value="ECO:0007669"/>
    <property type="project" value="InterPro"/>
</dbReference>
<keyword evidence="4 11" id="KW-0240">DNA-directed RNA polymerase</keyword>
<reference evidence="11" key="1">
    <citation type="submission" date="2018-04" db="EMBL/GenBank/DDBJ databases">
        <title>Transcriptome assembly of Sipha flava.</title>
        <authorList>
            <person name="Scully E.D."/>
            <person name="Geib S.M."/>
            <person name="Palmer N.A."/>
            <person name="Koch K."/>
            <person name="Bradshaw J."/>
            <person name="Heng-Moss T."/>
            <person name="Sarath G."/>
        </authorList>
    </citation>
    <scope>NUCLEOTIDE SEQUENCE</scope>
</reference>
<dbReference type="SUPFAM" id="SSF47819">
    <property type="entry name" value="HRDC-like"/>
    <property type="match status" value="1"/>
</dbReference>
<dbReference type="EMBL" id="GGMS01002087">
    <property type="protein sequence ID" value="MBY71290.1"/>
    <property type="molecule type" value="Transcribed_RNA"/>
</dbReference>
<evidence type="ECO:0000313" key="12">
    <source>
        <dbReference type="Proteomes" id="UP000694846"/>
    </source>
</evidence>
<evidence type="ECO:0000256" key="1">
    <source>
        <dbReference type="ARBA" id="ARBA00004123"/>
    </source>
</evidence>
<comment type="subunit">
    <text evidence="8">Component of the RNA polymerase III complex consisting of 17 subunits: a ten-subunit horseshoe-shaped catalytic core composed of POLR3A/RPC1, POLR3B/RPC2, POLR1C/RPAC1, POLR1D/RPAC2, POLR3K/RPC10, POLR2E/RPABC1, POLR2F/RPABC2, POLR2H/RPABC3, POLR2K/RPABC4 and POLR2L/RPABC5; a mobile stalk composed of two subunits POLR3H/RPC8 and CRCP/RPC9, protruding from the core and functioning primarily in transcription initiation; and additional subunits homologous to general transcription factors of the RNA polymerase II machinery, POLR3C/RPC3-POLR3F/RPC6-POLR3G/RPC7 heterotrimer required for transcription initiation and POLR3D/RPC4-POLR3E/RPC5 heterodimer involved in both transcription initiation and termination.</text>
</comment>
<dbReference type="InterPro" id="IPR038324">
    <property type="entry name" value="Rpb4/RPC9_sf"/>
</dbReference>